<sequence length="54" mass="6190">MKIKKNNSDNLAIPGKPMSQKKFASMIKEAEGGAFYSLEESKKHFQEWKSQSKK</sequence>
<protein>
    <submittedName>
        <fullName evidence="1">Uncharacterized protein</fullName>
    </submittedName>
</protein>
<reference evidence="1" key="1">
    <citation type="submission" date="2022-10" db="EMBL/GenBank/DDBJ databases">
        <title>Two novel species of Flavobacterium.</title>
        <authorList>
            <person name="Liu Q."/>
            <person name="Xin Y.-H."/>
        </authorList>
    </citation>
    <scope>NUCLEOTIDE SEQUENCE</scope>
    <source>
        <strain evidence="1">LS1R49</strain>
    </source>
</reference>
<comment type="caution">
    <text evidence="1">The sequence shown here is derived from an EMBL/GenBank/DDBJ whole genome shotgun (WGS) entry which is preliminary data.</text>
</comment>
<keyword evidence="2" id="KW-1185">Reference proteome</keyword>
<dbReference type="RefSeq" id="WP_264207409.1">
    <property type="nucleotide sequence ID" value="NZ_JAOZEW010000018.1"/>
</dbReference>
<dbReference type="AlphaFoldDB" id="A0A9X2ZKF5"/>
<gene>
    <name evidence="1" type="ORF">OIU83_16750</name>
</gene>
<evidence type="ECO:0000313" key="2">
    <source>
        <dbReference type="Proteomes" id="UP001151079"/>
    </source>
</evidence>
<organism evidence="1 2">
    <name type="scientific">Flavobacterium shii</name>
    <dbReference type="NCBI Taxonomy" id="2987687"/>
    <lineage>
        <taxon>Bacteria</taxon>
        <taxon>Pseudomonadati</taxon>
        <taxon>Bacteroidota</taxon>
        <taxon>Flavobacteriia</taxon>
        <taxon>Flavobacteriales</taxon>
        <taxon>Flavobacteriaceae</taxon>
        <taxon>Flavobacterium</taxon>
    </lineage>
</organism>
<dbReference type="EMBL" id="JAOZEW010000018">
    <property type="protein sequence ID" value="MCV9929318.1"/>
    <property type="molecule type" value="Genomic_DNA"/>
</dbReference>
<name>A0A9X2ZKF5_9FLAO</name>
<proteinExistence type="predicted"/>
<accession>A0A9X2ZKF5</accession>
<dbReference type="Proteomes" id="UP001151079">
    <property type="component" value="Unassembled WGS sequence"/>
</dbReference>
<evidence type="ECO:0000313" key="1">
    <source>
        <dbReference type="EMBL" id="MCV9929318.1"/>
    </source>
</evidence>